<dbReference type="Proteomes" id="UP000243657">
    <property type="component" value="Unassembled WGS sequence"/>
</dbReference>
<protein>
    <submittedName>
        <fullName evidence="1">Uncharacterized protein</fullName>
    </submittedName>
</protein>
<dbReference type="EMBL" id="MWWT01000007">
    <property type="protein sequence ID" value="OZG53867.1"/>
    <property type="molecule type" value="Genomic_DNA"/>
</dbReference>
<dbReference type="AlphaFoldDB" id="A0A261F411"/>
<proteinExistence type="predicted"/>
<reference evidence="1 2" key="1">
    <citation type="journal article" date="2017" name="BMC Genomics">
        <title>Comparative genomic and phylogenomic analyses of the Bifidobacteriaceae family.</title>
        <authorList>
            <person name="Lugli G.A."/>
            <person name="Milani C."/>
            <person name="Turroni F."/>
            <person name="Duranti S."/>
            <person name="Mancabelli L."/>
            <person name="Mangifesta M."/>
            <person name="Ferrario C."/>
            <person name="Modesto M."/>
            <person name="Mattarelli P."/>
            <person name="Jiri K."/>
            <person name="van Sinderen D."/>
            <person name="Ventura M."/>
        </authorList>
    </citation>
    <scope>NUCLEOTIDE SEQUENCE [LARGE SCALE GENOMIC DNA]</scope>
    <source>
        <strain evidence="1 2">DSM 24762</strain>
    </source>
</reference>
<sequence length="217" mass="25064">MGEMDWTTITEEEVINKVVGWQDLDNSYRRRGKSPFLARYQLESVAFVASEEVRCWKCGASVREYGVGFHLIPEDSGKNEIWRIMSFAEVNETAVFTEVFLEYLKDNYSIKPRYSKTMRAEYLSLGCAYCDALFGDAIVYCNVDNRGKGISGRGAEENKLLLWFDLPRLADRKYRTFDELCNKTFYADVHPHRIRREGEHPVGKSMPVWGAIPRSMA</sequence>
<accession>A0A261F411</accession>
<evidence type="ECO:0000313" key="2">
    <source>
        <dbReference type="Proteomes" id="UP000243657"/>
    </source>
</evidence>
<name>A0A261F411_9BIFI</name>
<dbReference type="RefSeq" id="WP_148140272.1">
    <property type="nucleotide sequence ID" value="NZ_JBHLWS010000004.1"/>
</dbReference>
<evidence type="ECO:0000313" key="1">
    <source>
        <dbReference type="EMBL" id="OZG53867.1"/>
    </source>
</evidence>
<keyword evidence="2" id="KW-1185">Reference proteome</keyword>
<gene>
    <name evidence="1" type="ORF">ALMA_1109</name>
</gene>
<organism evidence="1 2">
    <name type="scientific">Alloscardovia macacae</name>
    <dbReference type="NCBI Taxonomy" id="1160091"/>
    <lineage>
        <taxon>Bacteria</taxon>
        <taxon>Bacillati</taxon>
        <taxon>Actinomycetota</taxon>
        <taxon>Actinomycetes</taxon>
        <taxon>Bifidobacteriales</taxon>
        <taxon>Bifidobacteriaceae</taxon>
        <taxon>Alloscardovia</taxon>
    </lineage>
</organism>
<comment type="caution">
    <text evidence="1">The sequence shown here is derived from an EMBL/GenBank/DDBJ whole genome shotgun (WGS) entry which is preliminary data.</text>
</comment>